<dbReference type="Proteomes" id="UP001216674">
    <property type="component" value="Unassembled WGS sequence"/>
</dbReference>
<reference evidence="1 2" key="1">
    <citation type="submission" date="2023-03" db="EMBL/GenBank/DDBJ databases">
        <title>Draft assemblies of triclosan tolerant bacteria isolated from returned activated sludge.</title>
        <authorList>
            <person name="Van Hamelsveld S."/>
        </authorList>
    </citation>
    <scope>NUCLEOTIDE SEQUENCE [LARGE SCALE GENOMIC DNA]</scope>
    <source>
        <strain evidence="1 2">GW210010_S58</strain>
    </source>
</reference>
<evidence type="ECO:0000313" key="2">
    <source>
        <dbReference type="Proteomes" id="UP001216674"/>
    </source>
</evidence>
<accession>A0ABT6AHU6</accession>
<sequence length="175" mass="19195">MIALPASVEPLFIRAGWHPGVASAVVDGNHHPATDMLREFDGLTVGSDGAGVECARIALKFQPIETLDEQIMAWERTLQTTMVGFAEGGLGYEEFYADEMGRIFAINCIVDGVYLCGFSFGDAVERLLLGRRAMPLLLEGQERVPFYGEDLLRGDPGLSVFLCAGQVKAHRQFER</sequence>
<evidence type="ECO:0000313" key="1">
    <source>
        <dbReference type="EMBL" id="MDF3832175.1"/>
    </source>
</evidence>
<name>A0ABT6AHU6_9BURK</name>
<dbReference type="Pfam" id="PF14433">
    <property type="entry name" value="SUKH-3"/>
    <property type="match status" value="1"/>
</dbReference>
<keyword evidence="2" id="KW-1185">Reference proteome</keyword>
<organism evidence="1 2">
    <name type="scientific">Cupriavidus basilensis</name>
    <dbReference type="NCBI Taxonomy" id="68895"/>
    <lineage>
        <taxon>Bacteria</taxon>
        <taxon>Pseudomonadati</taxon>
        <taxon>Pseudomonadota</taxon>
        <taxon>Betaproteobacteria</taxon>
        <taxon>Burkholderiales</taxon>
        <taxon>Burkholderiaceae</taxon>
        <taxon>Cupriavidus</taxon>
    </lineage>
</organism>
<dbReference type="RefSeq" id="WP_276263857.1">
    <property type="nucleotide sequence ID" value="NZ_JARJLM010000075.1"/>
</dbReference>
<proteinExistence type="predicted"/>
<dbReference type="EMBL" id="JARJLM010000075">
    <property type="protein sequence ID" value="MDF3832175.1"/>
    <property type="molecule type" value="Genomic_DNA"/>
</dbReference>
<gene>
    <name evidence="1" type="ORF">P3W85_04295</name>
</gene>
<protein>
    <submittedName>
        <fullName evidence="1">SUKH-3 domain-containing protein</fullName>
    </submittedName>
</protein>
<dbReference type="InterPro" id="IPR025850">
    <property type="entry name" value="SUKH-3"/>
</dbReference>
<comment type="caution">
    <text evidence="1">The sequence shown here is derived from an EMBL/GenBank/DDBJ whole genome shotgun (WGS) entry which is preliminary data.</text>
</comment>